<dbReference type="EMBL" id="JAOYFB010000003">
    <property type="protein sequence ID" value="KAK4009226.1"/>
    <property type="molecule type" value="Genomic_DNA"/>
</dbReference>
<dbReference type="Proteomes" id="UP001234178">
    <property type="component" value="Unassembled WGS sequence"/>
</dbReference>
<sequence>MTAWAPIDALAHADSSSMNFRASNDASRRARSDGAGPAVIRYTVRPQMIFKARKMMMGLYLPILGIRRQKRSRVRN</sequence>
<accession>A0ABQ9Z8J9</accession>
<gene>
    <name evidence="1" type="ORF">OUZ56_018335</name>
</gene>
<evidence type="ECO:0000313" key="1">
    <source>
        <dbReference type="EMBL" id="KAK4009226.1"/>
    </source>
</evidence>
<name>A0ABQ9Z8J9_9CRUS</name>
<protein>
    <submittedName>
        <fullName evidence="1">Uncharacterized protein</fullName>
    </submittedName>
</protein>
<comment type="caution">
    <text evidence="1">The sequence shown here is derived from an EMBL/GenBank/DDBJ whole genome shotgun (WGS) entry which is preliminary data.</text>
</comment>
<proteinExistence type="predicted"/>
<evidence type="ECO:0000313" key="2">
    <source>
        <dbReference type="Proteomes" id="UP001234178"/>
    </source>
</evidence>
<keyword evidence="2" id="KW-1185">Reference proteome</keyword>
<organism evidence="1 2">
    <name type="scientific">Daphnia magna</name>
    <dbReference type="NCBI Taxonomy" id="35525"/>
    <lineage>
        <taxon>Eukaryota</taxon>
        <taxon>Metazoa</taxon>
        <taxon>Ecdysozoa</taxon>
        <taxon>Arthropoda</taxon>
        <taxon>Crustacea</taxon>
        <taxon>Branchiopoda</taxon>
        <taxon>Diplostraca</taxon>
        <taxon>Cladocera</taxon>
        <taxon>Anomopoda</taxon>
        <taxon>Daphniidae</taxon>
        <taxon>Daphnia</taxon>
    </lineage>
</organism>
<reference evidence="1 2" key="1">
    <citation type="journal article" date="2023" name="Nucleic Acids Res.">
        <title>The hologenome of Daphnia magna reveals possible DNA methylation and microbiome-mediated evolution of the host genome.</title>
        <authorList>
            <person name="Chaturvedi A."/>
            <person name="Li X."/>
            <person name="Dhandapani V."/>
            <person name="Marshall H."/>
            <person name="Kissane S."/>
            <person name="Cuenca-Cambronero M."/>
            <person name="Asole G."/>
            <person name="Calvet F."/>
            <person name="Ruiz-Romero M."/>
            <person name="Marangio P."/>
            <person name="Guigo R."/>
            <person name="Rago D."/>
            <person name="Mirbahai L."/>
            <person name="Eastwood N."/>
            <person name="Colbourne J.K."/>
            <person name="Zhou J."/>
            <person name="Mallon E."/>
            <person name="Orsini L."/>
        </authorList>
    </citation>
    <scope>NUCLEOTIDE SEQUENCE [LARGE SCALE GENOMIC DNA]</scope>
    <source>
        <strain evidence="1">LRV0_1</strain>
    </source>
</reference>